<dbReference type="PANTHER" id="PTHR21600:SF44">
    <property type="entry name" value="RIBOSOMAL LARGE SUBUNIT PSEUDOURIDINE SYNTHASE D"/>
    <property type="match status" value="1"/>
</dbReference>
<evidence type="ECO:0000256" key="3">
    <source>
        <dbReference type="ARBA" id="ARBA00036882"/>
    </source>
</evidence>
<dbReference type="InterPro" id="IPR036986">
    <property type="entry name" value="S4_RNA-bd_sf"/>
</dbReference>
<evidence type="ECO:0000313" key="8">
    <source>
        <dbReference type="EMBL" id="MFC4701803.1"/>
    </source>
</evidence>
<protein>
    <recommendedName>
        <fullName evidence="5">Pseudouridine synthase</fullName>
        <ecNumber evidence="5">5.4.99.-</ecNumber>
    </recommendedName>
</protein>
<gene>
    <name evidence="8" type="primary">rluD</name>
    <name evidence="8" type="ORF">ACFO4O_16765</name>
</gene>
<evidence type="ECO:0000256" key="4">
    <source>
        <dbReference type="PROSITE-ProRule" id="PRU00182"/>
    </source>
</evidence>
<comment type="caution">
    <text evidence="8">The sequence shown here is derived from an EMBL/GenBank/DDBJ whole genome shotgun (WGS) entry which is preliminary data.</text>
</comment>
<feature type="domain" description="RNA-binding S4" evidence="7">
    <location>
        <begin position="22"/>
        <end position="59"/>
    </location>
</feature>
<dbReference type="EC" id="5.4.99.-" evidence="5"/>
<proteinExistence type="inferred from homology"/>
<dbReference type="Gene3D" id="3.30.2350.10">
    <property type="entry name" value="Pseudouridine synthase"/>
    <property type="match status" value="1"/>
</dbReference>
<organism evidence="8 9">
    <name type="scientific">Glaciecola siphonariae</name>
    <dbReference type="NCBI Taxonomy" id="521012"/>
    <lineage>
        <taxon>Bacteria</taxon>
        <taxon>Pseudomonadati</taxon>
        <taxon>Pseudomonadota</taxon>
        <taxon>Gammaproteobacteria</taxon>
        <taxon>Alteromonadales</taxon>
        <taxon>Alteromonadaceae</taxon>
        <taxon>Glaciecola</taxon>
    </lineage>
</organism>
<comment type="catalytic activity">
    <reaction evidence="5">
        <text>a uridine in RNA = a pseudouridine in RNA</text>
        <dbReference type="Rhea" id="RHEA:48348"/>
        <dbReference type="Rhea" id="RHEA-COMP:12068"/>
        <dbReference type="Rhea" id="RHEA-COMP:12069"/>
        <dbReference type="ChEBI" id="CHEBI:65314"/>
        <dbReference type="ChEBI" id="CHEBI:65315"/>
    </reaction>
</comment>
<dbReference type="Pfam" id="PF00849">
    <property type="entry name" value="PseudoU_synth_2"/>
    <property type="match status" value="1"/>
</dbReference>
<dbReference type="SUPFAM" id="SSF55120">
    <property type="entry name" value="Pseudouridine synthase"/>
    <property type="match status" value="1"/>
</dbReference>
<keyword evidence="9" id="KW-1185">Reference proteome</keyword>
<dbReference type="InterPro" id="IPR020103">
    <property type="entry name" value="PsdUridine_synth_cat_dom_sf"/>
</dbReference>
<dbReference type="InterPro" id="IPR006145">
    <property type="entry name" value="PsdUridine_synth_RsuA/RluA"/>
</dbReference>
<sequence>MNQQVKSISLSGEIPPEAFNTRLDQCIAQLFPEYSRSKLKEWILANCVSVDGEVVNTPRLKMKGLEQISISADLETQVEDMAEQIDLDVVFEDNDILVINKPAGLVVHPGAGNQSGTLLNALLAHVPDIEHIPRAGIVHRLDKETTGLMVVAKTLAAQTHLVEQLQSRTMGREYEAVVMGNLIAGGSIDENIGRHTTKRTLMAVKHSGKPAVTHYRVKKKYRAHTYLRMKLETGRTHQIRVHMAHIKHPLVGDIQYGGRARLPKHASENFIAVLREFKRQALHAIQLTLTHPISGETMTWQAPLPEDFKQLLAALDNDAQANGLSESM</sequence>
<dbReference type="PROSITE" id="PS01129">
    <property type="entry name" value="PSI_RLU"/>
    <property type="match status" value="1"/>
</dbReference>
<dbReference type="Proteomes" id="UP001595897">
    <property type="component" value="Unassembled WGS sequence"/>
</dbReference>
<keyword evidence="4" id="KW-0694">RNA-binding</keyword>
<dbReference type="NCBIfam" id="NF008385">
    <property type="entry name" value="PRK11180.1"/>
    <property type="match status" value="1"/>
</dbReference>
<evidence type="ECO:0000256" key="1">
    <source>
        <dbReference type="ARBA" id="ARBA00010876"/>
    </source>
</evidence>
<evidence type="ECO:0000256" key="5">
    <source>
        <dbReference type="RuleBase" id="RU362028"/>
    </source>
</evidence>
<comment type="catalytic activity">
    <reaction evidence="3">
        <text>uridine(1911/1915/1917) in 23S rRNA = pseudouridine(1911/1915/1917) in 23S rRNA</text>
        <dbReference type="Rhea" id="RHEA:42524"/>
        <dbReference type="Rhea" id="RHEA-COMP:10097"/>
        <dbReference type="Rhea" id="RHEA-COMP:10098"/>
        <dbReference type="ChEBI" id="CHEBI:65314"/>
        <dbReference type="ChEBI" id="CHEBI:65315"/>
        <dbReference type="EC" id="5.4.99.23"/>
    </reaction>
</comment>
<dbReference type="PANTHER" id="PTHR21600">
    <property type="entry name" value="MITOCHONDRIAL RNA PSEUDOURIDINE SYNTHASE"/>
    <property type="match status" value="1"/>
</dbReference>
<dbReference type="InterPro" id="IPR002942">
    <property type="entry name" value="S4_RNA-bd"/>
</dbReference>
<dbReference type="SUPFAM" id="SSF55174">
    <property type="entry name" value="Alpha-L RNA-binding motif"/>
    <property type="match status" value="1"/>
</dbReference>
<dbReference type="GO" id="GO:0160140">
    <property type="term" value="F:23S rRNA pseudouridine(1911/1915/1917) synthase activity"/>
    <property type="evidence" value="ECO:0007669"/>
    <property type="project" value="UniProtKB-EC"/>
</dbReference>
<name>A0ABV9M0R7_9ALTE</name>
<keyword evidence="2 5" id="KW-0413">Isomerase</keyword>
<accession>A0ABV9M0R7</accession>
<reference evidence="9" key="1">
    <citation type="journal article" date="2019" name="Int. J. Syst. Evol. Microbiol.">
        <title>The Global Catalogue of Microorganisms (GCM) 10K type strain sequencing project: providing services to taxonomists for standard genome sequencing and annotation.</title>
        <authorList>
            <consortium name="The Broad Institute Genomics Platform"/>
            <consortium name="The Broad Institute Genome Sequencing Center for Infectious Disease"/>
            <person name="Wu L."/>
            <person name="Ma J."/>
        </authorList>
    </citation>
    <scope>NUCLEOTIDE SEQUENCE [LARGE SCALE GENOMIC DNA]</scope>
    <source>
        <strain evidence="9">KACC 12507</strain>
    </source>
</reference>
<evidence type="ECO:0000313" key="9">
    <source>
        <dbReference type="Proteomes" id="UP001595897"/>
    </source>
</evidence>
<dbReference type="Gene3D" id="3.10.290.10">
    <property type="entry name" value="RNA-binding S4 domain"/>
    <property type="match status" value="1"/>
</dbReference>
<evidence type="ECO:0000259" key="6">
    <source>
        <dbReference type="Pfam" id="PF00849"/>
    </source>
</evidence>
<dbReference type="InterPro" id="IPR006225">
    <property type="entry name" value="PsdUridine_synth_RluC/D"/>
</dbReference>
<feature type="domain" description="Pseudouridine synthase RsuA/RluA-like" evidence="6">
    <location>
        <begin position="95"/>
        <end position="245"/>
    </location>
</feature>
<comment type="similarity">
    <text evidence="1 5">Belongs to the pseudouridine synthase RluA family.</text>
</comment>
<dbReference type="InterPro" id="IPR006224">
    <property type="entry name" value="PsdUridine_synth_RluA-like_CS"/>
</dbReference>
<dbReference type="RefSeq" id="WP_382410621.1">
    <property type="nucleotide sequence ID" value="NZ_JBHSGU010000029.1"/>
</dbReference>
<comment type="function">
    <text evidence="5">Responsible for synthesis of pseudouridine from uracil.</text>
</comment>
<dbReference type="PROSITE" id="PS50889">
    <property type="entry name" value="S4"/>
    <property type="match status" value="1"/>
</dbReference>
<evidence type="ECO:0000259" key="7">
    <source>
        <dbReference type="Pfam" id="PF01479"/>
    </source>
</evidence>
<dbReference type="EMBL" id="JBHSGU010000029">
    <property type="protein sequence ID" value="MFC4701803.1"/>
    <property type="molecule type" value="Genomic_DNA"/>
</dbReference>
<dbReference type="NCBIfam" id="TIGR00005">
    <property type="entry name" value="rluA_subfam"/>
    <property type="match status" value="1"/>
</dbReference>
<dbReference type="Pfam" id="PF01479">
    <property type="entry name" value="S4"/>
    <property type="match status" value="1"/>
</dbReference>
<dbReference type="InterPro" id="IPR050188">
    <property type="entry name" value="RluA_PseudoU_synthase"/>
</dbReference>
<dbReference type="CDD" id="cd00165">
    <property type="entry name" value="S4"/>
    <property type="match status" value="1"/>
</dbReference>
<evidence type="ECO:0000256" key="2">
    <source>
        <dbReference type="ARBA" id="ARBA00023235"/>
    </source>
</evidence>
<dbReference type="CDD" id="cd02869">
    <property type="entry name" value="PseudoU_synth_RluA_like"/>
    <property type="match status" value="1"/>
</dbReference>